<name>A0ABT4RCA7_9ACTN</name>
<dbReference type="EMBL" id="JAPCID010000002">
    <property type="protein sequence ID" value="MDA0136172.1"/>
    <property type="molecule type" value="Genomic_DNA"/>
</dbReference>
<dbReference type="Pfam" id="PF13191">
    <property type="entry name" value="AAA_16"/>
    <property type="match status" value="1"/>
</dbReference>
<keyword evidence="2" id="KW-0067">ATP-binding</keyword>
<gene>
    <name evidence="4" type="ORF">OJ962_01585</name>
</gene>
<feature type="domain" description="HTH luxR-type" evidence="3">
    <location>
        <begin position="867"/>
        <end position="932"/>
    </location>
</feature>
<keyword evidence="5" id="KW-1185">Reference proteome</keyword>
<dbReference type="InterPro" id="IPR000792">
    <property type="entry name" value="Tscrpt_reg_LuxR_C"/>
</dbReference>
<dbReference type="Gene3D" id="1.10.10.10">
    <property type="entry name" value="Winged helix-like DNA-binding domain superfamily/Winged helix DNA-binding domain"/>
    <property type="match status" value="1"/>
</dbReference>
<dbReference type="Pfam" id="PF00196">
    <property type="entry name" value="GerE"/>
    <property type="match status" value="1"/>
</dbReference>
<keyword evidence="1" id="KW-0547">Nucleotide-binding</keyword>
<dbReference type="PRINTS" id="PR00038">
    <property type="entry name" value="HTHLUXR"/>
</dbReference>
<dbReference type="InterPro" id="IPR036388">
    <property type="entry name" value="WH-like_DNA-bd_sf"/>
</dbReference>
<accession>A0ABT4RCA7</accession>
<dbReference type="Proteomes" id="UP001147700">
    <property type="component" value="Unassembled WGS sequence"/>
</dbReference>
<dbReference type="RefSeq" id="WP_202953105.1">
    <property type="nucleotide sequence ID" value="NZ_JAPCID010000002.1"/>
</dbReference>
<evidence type="ECO:0000256" key="1">
    <source>
        <dbReference type="ARBA" id="ARBA00022741"/>
    </source>
</evidence>
<protein>
    <submittedName>
        <fullName evidence="4">LuxR C-terminal-related transcriptional regulator</fullName>
    </submittedName>
</protein>
<dbReference type="PROSITE" id="PS50043">
    <property type="entry name" value="HTH_LUXR_2"/>
    <property type="match status" value="1"/>
</dbReference>
<dbReference type="InterPro" id="IPR011990">
    <property type="entry name" value="TPR-like_helical_dom_sf"/>
</dbReference>
<organism evidence="4 5">
    <name type="scientific">Solirubrobacter deserti</name>
    <dbReference type="NCBI Taxonomy" id="2282478"/>
    <lineage>
        <taxon>Bacteria</taxon>
        <taxon>Bacillati</taxon>
        <taxon>Actinomycetota</taxon>
        <taxon>Thermoleophilia</taxon>
        <taxon>Solirubrobacterales</taxon>
        <taxon>Solirubrobacteraceae</taxon>
        <taxon>Solirubrobacter</taxon>
    </lineage>
</organism>
<dbReference type="SUPFAM" id="SSF48452">
    <property type="entry name" value="TPR-like"/>
    <property type="match status" value="2"/>
</dbReference>
<dbReference type="CDD" id="cd06170">
    <property type="entry name" value="LuxR_C_like"/>
    <property type="match status" value="1"/>
</dbReference>
<sequence length="936" mass="99011">MTAPALIGRRQETAWLADAAADALAGRGALVLLAGEAGVGKSHLAETAFAGLPLLRGAAHAPAAAPYGPVVAALRSRLREDPAALDACGRLRPHLALLLPELGEPDPSGDRATLFEAVHGALVAVAPAVVLLDDLQWSDGATLDLLAALAVPLREQALLVVGAYRTDEVRAPLRRLRADLRRARALRELVVRPLDAAGTRELAARTLGSPPAPALAEALYDRTQGIPFFVQELAAGLQAGERLRAGPDGLELEHDADVPIPETIRDAVLLRTMGLSGAGRAAAEAAAVVGPEFRLDLAPALDELLEAGLIVEIRPGRAAFRHALVRGAIYEDIPWRRRRDLHAGFADALEFGGASHATIAAHRLAAGDRARALDAFLAAAHDLARVHAHRDAAAAALQALELWPEGVRSGERLAALDVYARSAELAGDLAEATRALREAAALRHGAERGVTARRLAGLYELQGDRERALVARRDAVAAFDLGGRRAEAAGERLGLAAYAQSAGRHQEAVELARAAAADALAADRSDLRARAFGLEGVAQAKRGRYGEGVETIRAGLALALAHELTAEAAELYQRLATAMESAADYGGAREALTTAVGLCEATGERGQEHTCLSCMAYVLRELGDWDQAAALCKELGAGRARADDALVADGILGSILAFRGDTRHARPLLLRCRATAARLDVVSMGVDSVAALAYLDAQDPSAAVEHALAVLERWERTEDHHYAVWGLRTAAELLARHGDLPRARAAAAALSTIAAETAHADALAALAHALGEIALAEGDTQQAADKLTRALDLHADLEIPFERAQIALRAGVALARSDRREAALQRLEESYRAAKRLQAKPLATAAAQAFERLGEPLERRLGPRAAAQHASAGLTRREVEITRLVALGRTNREIARELFLSPRTVDMHVRNVLAKLGCRTRTEAANRAGQLGLLTR</sequence>
<dbReference type="InterPro" id="IPR016032">
    <property type="entry name" value="Sig_transdc_resp-reg_C-effctor"/>
</dbReference>
<dbReference type="PANTHER" id="PTHR16305:SF35">
    <property type="entry name" value="TRANSCRIPTIONAL ACTIVATOR DOMAIN"/>
    <property type="match status" value="1"/>
</dbReference>
<dbReference type="InterPro" id="IPR027417">
    <property type="entry name" value="P-loop_NTPase"/>
</dbReference>
<evidence type="ECO:0000313" key="5">
    <source>
        <dbReference type="Proteomes" id="UP001147700"/>
    </source>
</evidence>
<dbReference type="Gene3D" id="1.25.40.10">
    <property type="entry name" value="Tetratricopeptide repeat domain"/>
    <property type="match status" value="1"/>
</dbReference>
<dbReference type="PANTHER" id="PTHR16305">
    <property type="entry name" value="TESTICULAR SOLUBLE ADENYLYL CYCLASE"/>
    <property type="match status" value="1"/>
</dbReference>
<dbReference type="PROSITE" id="PS00622">
    <property type="entry name" value="HTH_LUXR_1"/>
    <property type="match status" value="1"/>
</dbReference>
<dbReference type="SUPFAM" id="SSF46894">
    <property type="entry name" value="C-terminal effector domain of the bipartite response regulators"/>
    <property type="match status" value="1"/>
</dbReference>
<dbReference type="SUPFAM" id="SSF52540">
    <property type="entry name" value="P-loop containing nucleoside triphosphate hydrolases"/>
    <property type="match status" value="1"/>
</dbReference>
<reference evidence="4" key="1">
    <citation type="submission" date="2022-10" db="EMBL/GenBank/DDBJ databases">
        <title>The WGS of Solirubrobacter sp. CPCC 204708.</title>
        <authorList>
            <person name="Jiang Z."/>
        </authorList>
    </citation>
    <scope>NUCLEOTIDE SEQUENCE</scope>
    <source>
        <strain evidence="4">CPCC 204708</strain>
    </source>
</reference>
<evidence type="ECO:0000313" key="4">
    <source>
        <dbReference type="EMBL" id="MDA0136172.1"/>
    </source>
</evidence>
<dbReference type="SMART" id="SM00421">
    <property type="entry name" value="HTH_LUXR"/>
    <property type="match status" value="1"/>
</dbReference>
<evidence type="ECO:0000259" key="3">
    <source>
        <dbReference type="PROSITE" id="PS50043"/>
    </source>
</evidence>
<proteinExistence type="predicted"/>
<dbReference type="InterPro" id="IPR041664">
    <property type="entry name" value="AAA_16"/>
</dbReference>
<comment type="caution">
    <text evidence="4">The sequence shown here is derived from an EMBL/GenBank/DDBJ whole genome shotgun (WGS) entry which is preliminary data.</text>
</comment>
<evidence type="ECO:0000256" key="2">
    <source>
        <dbReference type="ARBA" id="ARBA00022840"/>
    </source>
</evidence>